<proteinExistence type="predicted"/>
<keyword evidence="1" id="KW-0732">Signal</keyword>
<dbReference type="Proteomes" id="UP000485484">
    <property type="component" value="Unassembled WGS sequence"/>
</dbReference>
<feature type="signal peptide" evidence="1">
    <location>
        <begin position="1"/>
        <end position="23"/>
    </location>
</feature>
<reference evidence="2" key="1">
    <citation type="submission" date="2017-02" db="EMBL/GenBank/DDBJ databases">
        <title>Delving into the versatile metabolic prowess of the omnipresent phylum Bacteroidetes.</title>
        <authorList>
            <person name="Nobu M.K."/>
            <person name="Mei R."/>
            <person name="Narihiro T."/>
            <person name="Kuroda K."/>
            <person name="Liu W.-T."/>
        </authorList>
    </citation>
    <scope>NUCLEOTIDE SEQUENCE</scope>
    <source>
        <strain evidence="2">ADurb.Bin417</strain>
    </source>
</reference>
<feature type="chain" id="PRO_5012708817" evidence="1">
    <location>
        <begin position="24"/>
        <end position="173"/>
    </location>
</feature>
<dbReference type="EMBL" id="MWAK01000213">
    <property type="protein sequence ID" value="OPZ90988.1"/>
    <property type="molecule type" value="Genomic_DNA"/>
</dbReference>
<evidence type="ECO:0000313" key="2">
    <source>
        <dbReference type="EMBL" id="OPZ90988.1"/>
    </source>
</evidence>
<sequence length="173" mass="19945">MKKLAVFWAAAALVALLTGGLTGQEQKSEDTTTDTGRKTLEEMTLPEIEAMAAAKTNQAAYGVLINGRYDDRATDAVATEALGWQRARIMRILKDTKPADYYRVKDNELNRLLNTGPRVTFWSGRRSNYRLSFCQFVINNATHPDLVERARIRYHQEIQWFEDGKQRYQDRRR</sequence>
<organism evidence="2">
    <name type="scientific">candidate division TA06 bacterium ADurb.Bin417</name>
    <dbReference type="NCBI Taxonomy" id="1852828"/>
    <lineage>
        <taxon>Bacteria</taxon>
        <taxon>Bacteria division TA06</taxon>
    </lineage>
</organism>
<comment type="caution">
    <text evidence="2">The sequence shown here is derived from an EMBL/GenBank/DDBJ whole genome shotgun (WGS) entry which is preliminary data.</text>
</comment>
<name>A0A1V5MCN7_UNCT6</name>
<accession>A0A1V5MCN7</accession>
<evidence type="ECO:0000256" key="1">
    <source>
        <dbReference type="SAM" id="SignalP"/>
    </source>
</evidence>
<dbReference type="AlphaFoldDB" id="A0A1V5MCN7"/>
<protein>
    <submittedName>
        <fullName evidence="2">Uncharacterized protein</fullName>
    </submittedName>
</protein>
<gene>
    <name evidence="2" type="ORF">BWY73_01206</name>
</gene>